<accession>A0A1W2BLC3</accession>
<evidence type="ECO:0000313" key="2">
    <source>
        <dbReference type="Proteomes" id="UP000192708"/>
    </source>
</evidence>
<evidence type="ECO:0000313" key="1">
    <source>
        <dbReference type="EMBL" id="SMC73634.1"/>
    </source>
</evidence>
<dbReference type="Proteomes" id="UP000192708">
    <property type="component" value="Unassembled WGS sequence"/>
</dbReference>
<sequence length="69" mass="8105">MNRLKSSHLYKKLCSVEKAAMTVISGELTIFNQYFQTINNQDFESPKNLHQYLKCLWIANIKVIMIKLL</sequence>
<name>A0A1W2BLC3_9BURK</name>
<gene>
    <name evidence="1" type="ORF">SAMN06296008_1141</name>
</gene>
<proteinExistence type="predicted"/>
<dbReference type="AlphaFoldDB" id="A0A1W2BLC3"/>
<organism evidence="1 2">
    <name type="scientific">Polynucleobacter kasalickyi</name>
    <dbReference type="NCBI Taxonomy" id="1938817"/>
    <lineage>
        <taxon>Bacteria</taxon>
        <taxon>Pseudomonadati</taxon>
        <taxon>Pseudomonadota</taxon>
        <taxon>Betaproteobacteria</taxon>
        <taxon>Burkholderiales</taxon>
        <taxon>Burkholderiaceae</taxon>
        <taxon>Polynucleobacter</taxon>
    </lineage>
</organism>
<keyword evidence="2" id="KW-1185">Reference proteome</keyword>
<dbReference type="EMBL" id="FWXJ01000014">
    <property type="protein sequence ID" value="SMC73634.1"/>
    <property type="molecule type" value="Genomic_DNA"/>
</dbReference>
<reference evidence="1 2" key="1">
    <citation type="submission" date="2017-04" db="EMBL/GenBank/DDBJ databases">
        <authorList>
            <person name="Afonso C.L."/>
            <person name="Miller P.J."/>
            <person name="Scott M.A."/>
            <person name="Spackman E."/>
            <person name="Goraichik I."/>
            <person name="Dimitrov K.M."/>
            <person name="Suarez D.L."/>
            <person name="Swayne D.E."/>
        </authorList>
    </citation>
    <scope>NUCLEOTIDE SEQUENCE [LARGE SCALE GENOMIC DNA]</scope>
    <source>
        <strain evidence="1 2">VK13</strain>
    </source>
</reference>
<protein>
    <submittedName>
        <fullName evidence="1">Uncharacterized protein</fullName>
    </submittedName>
</protein>